<dbReference type="EMBL" id="CADCUB010000027">
    <property type="protein sequence ID" value="CAA9310705.1"/>
    <property type="molecule type" value="Genomic_DNA"/>
</dbReference>
<feature type="compositionally biased region" description="Basic and acidic residues" evidence="1">
    <location>
        <begin position="187"/>
        <end position="198"/>
    </location>
</feature>
<sequence>AGRRPAQGLRHRRHRRHRPGGRDGRVRLRLLPRGHGPVGIREVDAAALPGRARQRRQRPGARRGGLAGRHERQAADGPAPRPRRLRLPAVQPAADPDGRGEHPAPARHRGPLGRPGLVRPGRLRRRTGRPPQPPPDGAVRRPAAAGRLRAGADHPSRRGLRRRAHRQPRLQERRGGAGLPAAQRARVRPDGGHGDARPERRRVRRPRRLPGGRPARRPDAGSDDRARARPDEGLRQRGRGDARQRPDRRRRREEAGL</sequence>
<feature type="region of interest" description="Disordered" evidence="1">
    <location>
        <begin position="1"/>
        <end position="257"/>
    </location>
</feature>
<feature type="compositionally biased region" description="Basic residues" evidence="1">
    <location>
        <begin position="199"/>
        <end position="210"/>
    </location>
</feature>
<feature type="compositionally biased region" description="Basic and acidic residues" evidence="1">
    <location>
        <begin position="216"/>
        <end position="245"/>
    </location>
</feature>
<proteinExistence type="predicted"/>
<name>A0A6J4KND4_9ACTN</name>
<feature type="non-terminal residue" evidence="2">
    <location>
        <position position="257"/>
    </location>
</feature>
<evidence type="ECO:0000256" key="1">
    <source>
        <dbReference type="SAM" id="MobiDB-lite"/>
    </source>
</evidence>
<feature type="compositionally biased region" description="Basic residues" evidence="1">
    <location>
        <begin position="157"/>
        <end position="168"/>
    </location>
</feature>
<organism evidence="2">
    <name type="scientific">uncultured Frankineae bacterium</name>
    <dbReference type="NCBI Taxonomy" id="437475"/>
    <lineage>
        <taxon>Bacteria</taxon>
        <taxon>Bacillati</taxon>
        <taxon>Actinomycetota</taxon>
        <taxon>Actinomycetes</taxon>
        <taxon>Frankiales</taxon>
        <taxon>environmental samples</taxon>
    </lineage>
</organism>
<feature type="compositionally biased region" description="Basic residues" evidence="1">
    <location>
        <begin position="52"/>
        <end position="61"/>
    </location>
</feature>
<accession>A0A6J4KND4</accession>
<gene>
    <name evidence="2" type="ORF">AVDCRST_MAG07-567</name>
</gene>
<feature type="compositionally biased region" description="Basic residues" evidence="1">
    <location>
        <begin position="1"/>
        <end position="19"/>
    </location>
</feature>
<evidence type="ECO:0000313" key="2">
    <source>
        <dbReference type="EMBL" id="CAA9310705.1"/>
    </source>
</evidence>
<reference evidence="2" key="1">
    <citation type="submission" date="2020-02" db="EMBL/GenBank/DDBJ databases">
        <authorList>
            <person name="Meier V. D."/>
        </authorList>
    </citation>
    <scope>NUCLEOTIDE SEQUENCE</scope>
    <source>
        <strain evidence="2">AVDCRST_MAG07</strain>
    </source>
</reference>
<feature type="compositionally biased region" description="Low complexity" evidence="1">
    <location>
        <begin position="33"/>
        <end position="51"/>
    </location>
</feature>
<feature type="compositionally biased region" description="Low complexity" evidence="1">
    <location>
        <begin position="140"/>
        <end position="149"/>
    </location>
</feature>
<dbReference type="GO" id="GO:0005524">
    <property type="term" value="F:ATP binding"/>
    <property type="evidence" value="ECO:0007669"/>
    <property type="project" value="UniProtKB-KW"/>
</dbReference>
<protein>
    <submittedName>
        <fullName evidence="2">ABC transporter, ATP-binding protein</fullName>
    </submittedName>
</protein>
<keyword evidence="2" id="KW-0547">Nucleotide-binding</keyword>
<keyword evidence="2" id="KW-0067">ATP-binding</keyword>
<dbReference type="AlphaFoldDB" id="A0A6J4KND4"/>
<feature type="non-terminal residue" evidence="2">
    <location>
        <position position="1"/>
    </location>
</feature>